<dbReference type="SMART" id="SM00034">
    <property type="entry name" value="CLECT"/>
    <property type="match status" value="1"/>
</dbReference>
<dbReference type="OrthoDB" id="5807131at2759"/>
<keyword evidence="4" id="KW-1185">Reference proteome</keyword>
<evidence type="ECO:0000259" key="2">
    <source>
        <dbReference type="PROSITE" id="PS50041"/>
    </source>
</evidence>
<sequence>MNKSSLLVLLFCFSATFAQVPVAMNCPDGWKWWIRSRGGWCMKVFAETITEIQAEEKCAEHGAVIAGVQNSNESEWMAAEFESLHKGTGYFWIGSKRITPCRYVGITNRCTQITSFYWIDKSTVGVQGFRWMLSEPNNVKCSDKTSGYVCGKVASFD</sequence>
<dbReference type="Proteomes" id="UP000230233">
    <property type="component" value="Chromosome II"/>
</dbReference>
<dbReference type="AlphaFoldDB" id="A0A2G5V8P5"/>
<dbReference type="EMBL" id="PDUG01000002">
    <property type="protein sequence ID" value="PIC48174.1"/>
    <property type="molecule type" value="Genomic_DNA"/>
</dbReference>
<keyword evidence="1" id="KW-0732">Signal</keyword>
<feature type="domain" description="C-type lectin" evidence="2">
    <location>
        <begin position="37"/>
        <end position="157"/>
    </location>
</feature>
<dbReference type="SUPFAM" id="SSF56436">
    <property type="entry name" value="C-type lectin-like"/>
    <property type="match status" value="1"/>
</dbReference>
<protein>
    <recommendedName>
        <fullName evidence="2">C-type lectin domain-containing protein</fullName>
    </recommendedName>
</protein>
<evidence type="ECO:0000313" key="4">
    <source>
        <dbReference type="Proteomes" id="UP000230233"/>
    </source>
</evidence>
<comment type="caution">
    <text evidence="3">The sequence shown here is derived from an EMBL/GenBank/DDBJ whole genome shotgun (WGS) entry which is preliminary data.</text>
</comment>
<accession>A0A2G5V8P5</accession>
<dbReference type="Gene3D" id="3.10.100.10">
    <property type="entry name" value="Mannose-Binding Protein A, subunit A"/>
    <property type="match status" value="1"/>
</dbReference>
<dbReference type="PANTHER" id="PTHR23124:SF74">
    <property type="entry name" value="C-TYPE LECTIN DOMAIN-CONTAINING PROTEIN"/>
    <property type="match status" value="1"/>
</dbReference>
<feature type="chain" id="PRO_5013727761" description="C-type lectin domain-containing protein" evidence="1">
    <location>
        <begin position="19"/>
        <end position="157"/>
    </location>
</feature>
<dbReference type="CDD" id="cd00037">
    <property type="entry name" value="CLECT"/>
    <property type="match status" value="1"/>
</dbReference>
<dbReference type="InterPro" id="IPR016187">
    <property type="entry name" value="CTDL_fold"/>
</dbReference>
<organism evidence="3 4">
    <name type="scientific">Caenorhabditis nigoni</name>
    <dbReference type="NCBI Taxonomy" id="1611254"/>
    <lineage>
        <taxon>Eukaryota</taxon>
        <taxon>Metazoa</taxon>
        <taxon>Ecdysozoa</taxon>
        <taxon>Nematoda</taxon>
        <taxon>Chromadorea</taxon>
        <taxon>Rhabditida</taxon>
        <taxon>Rhabditina</taxon>
        <taxon>Rhabditomorpha</taxon>
        <taxon>Rhabditoidea</taxon>
        <taxon>Rhabditidae</taxon>
        <taxon>Peloderinae</taxon>
        <taxon>Caenorhabditis</taxon>
    </lineage>
</organism>
<dbReference type="InterPro" id="IPR001304">
    <property type="entry name" value="C-type_lectin-like"/>
</dbReference>
<dbReference type="InterPro" id="IPR016186">
    <property type="entry name" value="C-type_lectin-like/link_sf"/>
</dbReference>
<dbReference type="PANTHER" id="PTHR23124">
    <property type="entry name" value="C-TYPE LECTIN DOMAIN-CONTAINING PROTEIN-RELATED-RELATED"/>
    <property type="match status" value="1"/>
</dbReference>
<proteinExistence type="predicted"/>
<name>A0A2G5V8P5_9PELO</name>
<evidence type="ECO:0000256" key="1">
    <source>
        <dbReference type="SAM" id="SignalP"/>
    </source>
</evidence>
<dbReference type="Pfam" id="PF00059">
    <property type="entry name" value="Lectin_C"/>
    <property type="match status" value="1"/>
</dbReference>
<gene>
    <name evidence="3" type="primary">Cnig_chr_II.g7254</name>
    <name evidence="3" type="ORF">B9Z55_007254</name>
</gene>
<dbReference type="PROSITE" id="PS50041">
    <property type="entry name" value="C_TYPE_LECTIN_2"/>
    <property type="match status" value="1"/>
</dbReference>
<reference evidence="4" key="1">
    <citation type="submission" date="2017-10" db="EMBL/GenBank/DDBJ databases">
        <title>Rapid genome shrinkage in a self-fertile nematode reveals novel sperm competition proteins.</title>
        <authorList>
            <person name="Yin D."/>
            <person name="Schwarz E.M."/>
            <person name="Thomas C.G."/>
            <person name="Felde R.L."/>
            <person name="Korf I.F."/>
            <person name="Cutter A.D."/>
            <person name="Schartner C.M."/>
            <person name="Ralston E.J."/>
            <person name="Meyer B.J."/>
            <person name="Haag E.S."/>
        </authorList>
    </citation>
    <scope>NUCLEOTIDE SEQUENCE [LARGE SCALE GENOMIC DNA]</scope>
    <source>
        <strain evidence="4">JU1422</strain>
    </source>
</reference>
<evidence type="ECO:0000313" key="3">
    <source>
        <dbReference type="EMBL" id="PIC48174.1"/>
    </source>
</evidence>
<feature type="signal peptide" evidence="1">
    <location>
        <begin position="1"/>
        <end position="18"/>
    </location>
</feature>